<feature type="compositionally biased region" description="Polar residues" evidence="1">
    <location>
        <begin position="259"/>
        <end position="272"/>
    </location>
</feature>
<organism evidence="2 3">
    <name type="scientific">Mycena maculata</name>
    <dbReference type="NCBI Taxonomy" id="230809"/>
    <lineage>
        <taxon>Eukaryota</taxon>
        <taxon>Fungi</taxon>
        <taxon>Dikarya</taxon>
        <taxon>Basidiomycota</taxon>
        <taxon>Agaricomycotina</taxon>
        <taxon>Agaricomycetes</taxon>
        <taxon>Agaricomycetidae</taxon>
        <taxon>Agaricales</taxon>
        <taxon>Marasmiineae</taxon>
        <taxon>Mycenaceae</taxon>
        <taxon>Mycena</taxon>
    </lineage>
</organism>
<protein>
    <submittedName>
        <fullName evidence="2">Uncharacterized protein</fullName>
    </submittedName>
</protein>
<proteinExistence type="predicted"/>
<name>A0AAD7N1C8_9AGAR</name>
<comment type="caution">
    <text evidence="2">The sequence shown here is derived from an EMBL/GenBank/DDBJ whole genome shotgun (WGS) entry which is preliminary data.</text>
</comment>
<reference evidence="2" key="1">
    <citation type="submission" date="2023-03" db="EMBL/GenBank/DDBJ databases">
        <title>Massive genome expansion in bonnet fungi (Mycena s.s.) driven by repeated elements and novel gene families across ecological guilds.</title>
        <authorList>
            <consortium name="Lawrence Berkeley National Laboratory"/>
            <person name="Harder C.B."/>
            <person name="Miyauchi S."/>
            <person name="Viragh M."/>
            <person name="Kuo A."/>
            <person name="Thoen E."/>
            <person name="Andreopoulos B."/>
            <person name="Lu D."/>
            <person name="Skrede I."/>
            <person name="Drula E."/>
            <person name="Henrissat B."/>
            <person name="Morin E."/>
            <person name="Kohler A."/>
            <person name="Barry K."/>
            <person name="LaButti K."/>
            <person name="Morin E."/>
            <person name="Salamov A."/>
            <person name="Lipzen A."/>
            <person name="Mereny Z."/>
            <person name="Hegedus B."/>
            <person name="Baldrian P."/>
            <person name="Stursova M."/>
            <person name="Weitz H."/>
            <person name="Taylor A."/>
            <person name="Grigoriev I.V."/>
            <person name="Nagy L.G."/>
            <person name="Martin F."/>
            <person name="Kauserud H."/>
        </authorList>
    </citation>
    <scope>NUCLEOTIDE SEQUENCE</scope>
    <source>
        <strain evidence="2">CBHHK188m</strain>
    </source>
</reference>
<gene>
    <name evidence="2" type="ORF">DFH07DRAFT_777794</name>
</gene>
<evidence type="ECO:0000256" key="1">
    <source>
        <dbReference type="SAM" id="MobiDB-lite"/>
    </source>
</evidence>
<keyword evidence="3" id="KW-1185">Reference proteome</keyword>
<feature type="compositionally biased region" description="Polar residues" evidence="1">
    <location>
        <begin position="1"/>
        <end position="11"/>
    </location>
</feature>
<dbReference type="Proteomes" id="UP001215280">
    <property type="component" value="Unassembled WGS sequence"/>
</dbReference>
<accession>A0AAD7N1C8</accession>
<dbReference type="EMBL" id="JARJLG010000119">
    <property type="protein sequence ID" value="KAJ7742116.1"/>
    <property type="molecule type" value="Genomic_DNA"/>
</dbReference>
<feature type="region of interest" description="Disordered" evidence="1">
    <location>
        <begin position="1"/>
        <end position="25"/>
    </location>
</feature>
<sequence>MIATTVLNLQPQTKTTNQQREENTETDNFKAAHAALGPLLRVHNHLESTPPLLRTHTDAAQRNSHGPSAGLFHRLHALQQPLPRADAPTHHHLPCAPACKDTSVPNFSRPMSMPHTPVPRNATWSGNFGFVANYEVYVPPWLSLASSLTRRAAEGVRGRGGRRAGQVKLLALALPRTPGIYRLAPLPTCLRPLCGVAASPLLPAPSPSPLASSPLPACTAQEQLRLHASVLCAALAALPLLPAPSPSPLASSPLPACTAQEQPREPQTPTLRSRWSSFTLSSAHFLHAWYVPEDEATRDGHNHPTALCAAAQVEEQEAAHSCGHPHRRAACGAQCLPPCILLEASTRPTPRLPRVPVPIGGARADIRVQRLPQPPGQGGVIRPLHWNRRLVGAAGGSKYRGVVMCLAWP</sequence>
<feature type="region of interest" description="Disordered" evidence="1">
    <location>
        <begin position="249"/>
        <end position="272"/>
    </location>
</feature>
<dbReference type="AlphaFoldDB" id="A0AAD7N1C8"/>
<evidence type="ECO:0000313" key="2">
    <source>
        <dbReference type="EMBL" id="KAJ7742116.1"/>
    </source>
</evidence>
<evidence type="ECO:0000313" key="3">
    <source>
        <dbReference type="Proteomes" id="UP001215280"/>
    </source>
</evidence>